<dbReference type="EC" id="2.7.7.65" evidence="3"/>
<dbReference type="InterPro" id="IPR043128">
    <property type="entry name" value="Rev_trsase/Diguanyl_cyclase"/>
</dbReference>
<evidence type="ECO:0000313" key="3">
    <source>
        <dbReference type="EMBL" id="MFC3832826.1"/>
    </source>
</evidence>
<keyword evidence="1" id="KW-0472">Membrane</keyword>
<dbReference type="SMART" id="SM00267">
    <property type="entry name" value="GGDEF"/>
    <property type="match status" value="1"/>
</dbReference>
<name>A0ABV7Z949_9DEIO</name>
<accession>A0ABV7Z949</accession>
<dbReference type="Pfam" id="PF00990">
    <property type="entry name" value="GGDEF"/>
    <property type="match status" value="1"/>
</dbReference>
<dbReference type="PANTHER" id="PTHR45138">
    <property type="entry name" value="REGULATORY COMPONENTS OF SENSORY TRANSDUCTION SYSTEM"/>
    <property type="match status" value="1"/>
</dbReference>
<dbReference type="InterPro" id="IPR029787">
    <property type="entry name" value="Nucleotide_cyclase"/>
</dbReference>
<feature type="transmembrane region" description="Helical" evidence="1">
    <location>
        <begin position="101"/>
        <end position="117"/>
    </location>
</feature>
<dbReference type="InterPro" id="IPR000160">
    <property type="entry name" value="GGDEF_dom"/>
</dbReference>
<dbReference type="Gene3D" id="3.30.70.270">
    <property type="match status" value="1"/>
</dbReference>
<dbReference type="SUPFAM" id="SSF55073">
    <property type="entry name" value="Nucleotide cyclase"/>
    <property type="match status" value="1"/>
</dbReference>
<evidence type="ECO:0000313" key="4">
    <source>
        <dbReference type="Proteomes" id="UP001595803"/>
    </source>
</evidence>
<dbReference type="InterPro" id="IPR050469">
    <property type="entry name" value="Diguanylate_Cyclase"/>
</dbReference>
<proteinExistence type="predicted"/>
<reference evidence="4" key="1">
    <citation type="journal article" date="2019" name="Int. J. Syst. Evol. Microbiol.">
        <title>The Global Catalogue of Microorganisms (GCM) 10K type strain sequencing project: providing services to taxonomists for standard genome sequencing and annotation.</title>
        <authorList>
            <consortium name="The Broad Institute Genomics Platform"/>
            <consortium name="The Broad Institute Genome Sequencing Center for Infectious Disease"/>
            <person name="Wu L."/>
            <person name="Ma J."/>
        </authorList>
    </citation>
    <scope>NUCLEOTIDE SEQUENCE [LARGE SCALE GENOMIC DNA]</scope>
    <source>
        <strain evidence="4">CCTCC AB 2017081</strain>
    </source>
</reference>
<dbReference type="PANTHER" id="PTHR45138:SF24">
    <property type="entry name" value="DIGUANYLATE CYCLASE DGCC-RELATED"/>
    <property type="match status" value="1"/>
</dbReference>
<protein>
    <submittedName>
        <fullName evidence="3">Diguanylate cyclase domain-containing protein</fullName>
        <ecNumber evidence="3">2.7.7.65</ecNumber>
    </submittedName>
</protein>
<dbReference type="GO" id="GO:0052621">
    <property type="term" value="F:diguanylate cyclase activity"/>
    <property type="evidence" value="ECO:0007669"/>
    <property type="project" value="UniProtKB-EC"/>
</dbReference>
<gene>
    <name evidence="3" type="ORF">ACFOSB_08145</name>
</gene>
<dbReference type="Proteomes" id="UP001595803">
    <property type="component" value="Unassembled WGS sequence"/>
</dbReference>
<keyword evidence="1" id="KW-1133">Transmembrane helix</keyword>
<evidence type="ECO:0000259" key="2">
    <source>
        <dbReference type="PROSITE" id="PS50887"/>
    </source>
</evidence>
<sequence length="345" mass="36976">MTSSSPDDRPVSPDAGSQRRALLLLSVLADVIHVITLVYLWQQGSPRVTQAAASLAITAVLTALTLWSAVPLRRLQQVAVALVCVLLHVNLWSVFQTQRPISSGLLIHVVILALFAYTWLPPRVATAVVGGSYVILACAAAVSRAPDVPGVLLVGITLPLVWYLTVHGREVSRERGRSETMRILAYRDPLTGVQNRRAGSELLHTLLTRPAGHPGATPDAEVAVALIDLDHFKRINDTLGHQQGDRVLVAVADSLVLSFAPDGTVVRWGGEEFLVILTGQTRAAVRQHVDAALDAVRALHQGGLPVITISAGLAFSGETRDPVALLDLADGRLYRAKAAGRDRVH</sequence>
<feature type="transmembrane region" description="Helical" evidence="1">
    <location>
        <begin position="21"/>
        <end position="42"/>
    </location>
</feature>
<feature type="transmembrane region" description="Helical" evidence="1">
    <location>
        <begin position="77"/>
        <end position="95"/>
    </location>
</feature>
<dbReference type="PROSITE" id="PS50887">
    <property type="entry name" value="GGDEF"/>
    <property type="match status" value="1"/>
</dbReference>
<keyword evidence="1" id="KW-0812">Transmembrane</keyword>
<keyword evidence="3" id="KW-0808">Transferase</keyword>
<organism evidence="3 4">
    <name type="scientific">Deinococcus rufus</name>
    <dbReference type="NCBI Taxonomy" id="2136097"/>
    <lineage>
        <taxon>Bacteria</taxon>
        <taxon>Thermotogati</taxon>
        <taxon>Deinococcota</taxon>
        <taxon>Deinococci</taxon>
        <taxon>Deinococcales</taxon>
        <taxon>Deinococcaceae</taxon>
        <taxon>Deinococcus</taxon>
    </lineage>
</organism>
<dbReference type="EMBL" id="JBHRZG010000008">
    <property type="protein sequence ID" value="MFC3832826.1"/>
    <property type="molecule type" value="Genomic_DNA"/>
</dbReference>
<comment type="caution">
    <text evidence="3">The sequence shown here is derived from an EMBL/GenBank/DDBJ whole genome shotgun (WGS) entry which is preliminary data.</text>
</comment>
<feature type="transmembrane region" description="Helical" evidence="1">
    <location>
        <begin position="148"/>
        <end position="166"/>
    </location>
</feature>
<feature type="domain" description="GGDEF" evidence="2">
    <location>
        <begin position="220"/>
        <end position="345"/>
    </location>
</feature>
<feature type="transmembrane region" description="Helical" evidence="1">
    <location>
        <begin position="124"/>
        <end position="142"/>
    </location>
</feature>
<evidence type="ECO:0000256" key="1">
    <source>
        <dbReference type="SAM" id="Phobius"/>
    </source>
</evidence>
<dbReference type="CDD" id="cd01949">
    <property type="entry name" value="GGDEF"/>
    <property type="match status" value="1"/>
</dbReference>
<dbReference type="NCBIfam" id="TIGR00254">
    <property type="entry name" value="GGDEF"/>
    <property type="match status" value="1"/>
</dbReference>
<keyword evidence="3" id="KW-0548">Nucleotidyltransferase</keyword>
<feature type="transmembrane region" description="Helical" evidence="1">
    <location>
        <begin position="48"/>
        <end position="70"/>
    </location>
</feature>
<keyword evidence="4" id="KW-1185">Reference proteome</keyword>